<dbReference type="Proteomes" id="UP001190700">
    <property type="component" value="Unassembled WGS sequence"/>
</dbReference>
<reference evidence="1 2" key="1">
    <citation type="journal article" date="2015" name="Genome Biol. Evol.">
        <title>Comparative Genomics of a Bacterivorous Green Alga Reveals Evolutionary Causalities and Consequences of Phago-Mixotrophic Mode of Nutrition.</title>
        <authorList>
            <person name="Burns J.A."/>
            <person name="Paasch A."/>
            <person name="Narechania A."/>
            <person name="Kim E."/>
        </authorList>
    </citation>
    <scope>NUCLEOTIDE SEQUENCE [LARGE SCALE GENOMIC DNA]</scope>
    <source>
        <strain evidence="1 2">PLY_AMNH</strain>
    </source>
</reference>
<proteinExistence type="predicted"/>
<dbReference type="InterPro" id="IPR019410">
    <property type="entry name" value="Methyltransf_16"/>
</dbReference>
<comment type="caution">
    <text evidence="1">The sequence shown here is derived from an EMBL/GenBank/DDBJ whole genome shotgun (WGS) entry which is preliminary data.</text>
</comment>
<dbReference type="Gene3D" id="3.40.50.150">
    <property type="entry name" value="Vaccinia Virus protein VP39"/>
    <property type="match status" value="1"/>
</dbReference>
<gene>
    <name evidence="1" type="ORF">CYMTET_19938</name>
</gene>
<dbReference type="SUPFAM" id="SSF53335">
    <property type="entry name" value="S-adenosyl-L-methionine-dependent methyltransferases"/>
    <property type="match status" value="1"/>
</dbReference>
<dbReference type="Pfam" id="PF10294">
    <property type="entry name" value="Methyltransf_16"/>
    <property type="match status" value="1"/>
</dbReference>
<evidence type="ECO:0000313" key="1">
    <source>
        <dbReference type="EMBL" id="KAK3271732.1"/>
    </source>
</evidence>
<keyword evidence="2" id="KW-1185">Reference proteome</keyword>
<sequence length="176" mass="18945">MSADIHGCDQRSATLSFSHPKLPHPISLEQHGATSDGFVPGTSSVIWPSARLLSEYLCEAEIITPEVNVVELGAGLGLVGLTAASLGACSVLLTDDQTEILFKNAKRSGLTNVKVSKCLWGECSRRKKAEETYDLILGSDLIYNQGFNLGSSAAWDPELAVEMVLVMLNGWCHIIK</sequence>
<organism evidence="1 2">
    <name type="scientific">Cymbomonas tetramitiformis</name>
    <dbReference type="NCBI Taxonomy" id="36881"/>
    <lineage>
        <taxon>Eukaryota</taxon>
        <taxon>Viridiplantae</taxon>
        <taxon>Chlorophyta</taxon>
        <taxon>Pyramimonadophyceae</taxon>
        <taxon>Pyramimonadales</taxon>
        <taxon>Pyramimonadaceae</taxon>
        <taxon>Cymbomonas</taxon>
    </lineage>
</organism>
<dbReference type="InterPro" id="IPR029063">
    <property type="entry name" value="SAM-dependent_MTases_sf"/>
</dbReference>
<dbReference type="AlphaFoldDB" id="A0AAE0G506"/>
<dbReference type="EMBL" id="LGRX02009404">
    <property type="protein sequence ID" value="KAK3271732.1"/>
    <property type="molecule type" value="Genomic_DNA"/>
</dbReference>
<protein>
    <submittedName>
        <fullName evidence="1">Uncharacterized protein</fullName>
    </submittedName>
</protein>
<dbReference type="PANTHER" id="PTHR14614">
    <property type="entry name" value="HEPATOCELLULAR CARCINOMA-ASSOCIATED ANTIGEN"/>
    <property type="match status" value="1"/>
</dbReference>
<evidence type="ECO:0000313" key="2">
    <source>
        <dbReference type="Proteomes" id="UP001190700"/>
    </source>
</evidence>
<name>A0AAE0G506_9CHLO</name>
<accession>A0AAE0G506</accession>